<dbReference type="Proteomes" id="UP001642540">
    <property type="component" value="Unassembled WGS sequence"/>
</dbReference>
<keyword evidence="4" id="KW-1185">Reference proteome</keyword>
<accession>A0ABP1RQU6</accession>
<evidence type="ECO:0000256" key="1">
    <source>
        <dbReference type="SAM" id="MobiDB-lite"/>
    </source>
</evidence>
<name>A0ABP1RQU6_9HEXA</name>
<proteinExistence type="predicted"/>
<keyword evidence="2" id="KW-1133">Transmembrane helix</keyword>
<gene>
    <name evidence="3" type="ORF">ODALV1_LOCUS24979</name>
</gene>
<keyword evidence="2" id="KW-0812">Transmembrane</keyword>
<comment type="caution">
    <text evidence="3">The sequence shown here is derived from an EMBL/GenBank/DDBJ whole genome shotgun (WGS) entry which is preliminary data.</text>
</comment>
<organism evidence="3 4">
    <name type="scientific">Orchesella dallaii</name>
    <dbReference type="NCBI Taxonomy" id="48710"/>
    <lineage>
        <taxon>Eukaryota</taxon>
        <taxon>Metazoa</taxon>
        <taxon>Ecdysozoa</taxon>
        <taxon>Arthropoda</taxon>
        <taxon>Hexapoda</taxon>
        <taxon>Collembola</taxon>
        <taxon>Entomobryomorpha</taxon>
        <taxon>Entomobryoidea</taxon>
        <taxon>Orchesellidae</taxon>
        <taxon>Orchesellinae</taxon>
        <taxon>Orchesella</taxon>
    </lineage>
</organism>
<protein>
    <submittedName>
        <fullName evidence="3">Uncharacterized protein</fullName>
    </submittedName>
</protein>
<sequence length="141" mass="16041">MTKQKDQKKCEDICWYLCAWTFLLICVCVKIYTLSLFFHYPFSSVKHEAKVDPVDVGKTTVSPSVLRSIQGLPPSPPPSSEGTDLDKNILQRNSLSNLDPVFIQDKHKSGAKRRVKKVLKSSEYLKFLNGKEEMMESKDEG</sequence>
<evidence type="ECO:0000256" key="2">
    <source>
        <dbReference type="SAM" id="Phobius"/>
    </source>
</evidence>
<evidence type="ECO:0000313" key="3">
    <source>
        <dbReference type="EMBL" id="CAL8133243.1"/>
    </source>
</evidence>
<keyword evidence="2" id="KW-0472">Membrane</keyword>
<feature type="region of interest" description="Disordered" evidence="1">
    <location>
        <begin position="65"/>
        <end position="86"/>
    </location>
</feature>
<feature type="transmembrane region" description="Helical" evidence="2">
    <location>
        <begin position="13"/>
        <end position="38"/>
    </location>
</feature>
<evidence type="ECO:0000313" key="4">
    <source>
        <dbReference type="Proteomes" id="UP001642540"/>
    </source>
</evidence>
<reference evidence="3 4" key="1">
    <citation type="submission" date="2024-08" db="EMBL/GenBank/DDBJ databases">
        <authorList>
            <person name="Cucini C."/>
            <person name="Frati F."/>
        </authorList>
    </citation>
    <scope>NUCLEOTIDE SEQUENCE [LARGE SCALE GENOMIC DNA]</scope>
</reference>
<dbReference type="EMBL" id="CAXLJM020000097">
    <property type="protein sequence ID" value="CAL8133243.1"/>
    <property type="molecule type" value="Genomic_DNA"/>
</dbReference>